<dbReference type="AlphaFoldDB" id="W5WCS0"/>
<dbReference type="STRING" id="1449976.KALB_5193"/>
<evidence type="ECO:0000259" key="1">
    <source>
        <dbReference type="PROSITE" id="PS50943"/>
    </source>
</evidence>
<dbReference type="HOGENOM" id="CLU_1353159_0_0_11"/>
<dbReference type="Gene3D" id="1.10.260.40">
    <property type="entry name" value="lambda repressor-like DNA-binding domains"/>
    <property type="match status" value="2"/>
</dbReference>
<feature type="domain" description="HTH cro/C1-type" evidence="1">
    <location>
        <begin position="125"/>
        <end position="160"/>
    </location>
</feature>
<organism evidence="2 3">
    <name type="scientific">Kutzneria albida DSM 43870</name>
    <dbReference type="NCBI Taxonomy" id="1449976"/>
    <lineage>
        <taxon>Bacteria</taxon>
        <taxon>Bacillati</taxon>
        <taxon>Actinomycetota</taxon>
        <taxon>Actinomycetes</taxon>
        <taxon>Pseudonocardiales</taxon>
        <taxon>Pseudonocardiaceae</taxon>
        <taxon>Kutzneria</taxon>
    </lineage>
</organism>
<dbReference type="EMBL" id="CP007155">
    <property type="protein sequence ID" value="AHH98555.1"/>
    <property type="molecule type" value="Genomic_DNA"/>
</dbReference>
<reference evidence="2 3" key="1">
    <citation type="journal article" date="2014" name="BMC Genomics">
        <title>Complete genome sequence of producer of the glycopeptide antibiotic Aculeximycin Kutzneria albida DSM 43870T, a representative of minor genus of Pseudonocardiaceae.</title>
        <authorList>
            <person name="Rebets Y."/>
            <person name="Tokovenko B."/>
            <person name="Lushchyk I."/>
            <person name="Ruckert C."/>
            <person name="Zaburannyi N."/>
            <person name="Bechthold A."/>
            <person name="Kalinowski J."/>
            <person name="Luzhetskyy A."/>
        </authorList>
    </citation>
    <scope>NUCLEOTIDE SEQUENCE [LARGE SCALE GENOMIC DNA]</scope>
    <source>
        <strain evidence="2">DSM 43870</strain>
    </source>
</reference>
<dbReference type="SUPFAM" id="SSF47413">
    <property type="entry name" value="lambda repressor-like DNA-binding domains"/>
    <property type="match status" value="1"/>
</dbReference>
<keyword evidence="3" id="KW-1185">Reference proteome</keyword>
<sequence>MEVRPFADLLNEACARGPRRFTNVELAGAVRSLGGEITHTYISQLRKGDRDNPTSRTVEDLAHALGVHPAYFVGGRHELAAGEHPRWNPQRLRDLFELVHPPGRGPYSPEEVTSSVGAVGAYGKISPTYIRELISGTSDNPRLKHILGLAHHFGAEPSYFFDDQLAGRVNEQLQTRHVMERLGVNALILRAHEESLEPAIGRRIVDALAKALKVDKPGKGTADTVN</sequence>
<dbReference type="GO" id="GO:0003677">
    <property type="term" value="F:DNA binding"/>
    <property type="evidence" value="ECO:0007669"/>
    <property type="project" value="InterPro"/>
</dbReference>
<gene>
    <name evidence="2" type="ORF">KALB_5193</name>
</gene>
<name>W5WCS0_9PSEU</name>
<accession>W5WCS0</accession>
<dbReference type="InterPro" id="IPR001387">
    <property type="entry name" value="Cro/C1-type_HTH"/>
</dbReference>
<dbReference type="Pfam" id="PF01381">
    <property type="entry name" value="HTH_3"/>
    <property type="match status" value="1"/>
</dbReference>
<dbReference type="KEGG" id="kal:KALB_5193"/>
<protein>
    <recommendedName>
        <fullName evidence="1">HTH cro/C1-type domain-containing protein</fullName>
    </recommendedName>
</protein>
<dbReference type="PROSITE" id="PS50943">
    <property type="entry name" value="HTH_CROC1"/>
    <property type="match status" value="2"/>
</dbReference>
<evidence type="ECO:0000313" key="2">
    <source>
        <dbReference type="EMBL" id="AHH98555.1"/>
    </source>
</evidence>
<proteinExistence type="predicted"/>
<feature type="domain" description="HTH cro/C1-type" evidence="1">
    <location>
        <begin position="37"/>
        <end position="72"/>
    </location>
</feature>
<dbReference type="RefSeq" id="WP_025358559.1">
    <property type="nucleotide sequence ID" value="NZ_CP007155.1"/>
</dbReference>
<evidence type="ECO:0000313" key="3">
    <source>
        <dbReference type="Proteomes" id="UP000019225"/>
    </source>
</evidence>
<dbReference type="CDD" id="cd00093">
    <property type="entry name" value="HTH_XRE"/>
    <property type="match status" value="1"/>
</dbReference>
<dbReference type="InterPro" id="IPR010982">
    <property type="entry name" value="Lambda_DNA-bd_dom_sf"/>
</dbReference>
<dbReference type="Proteomes" id="UP000019225">
    <property type="component" value="Chromosome"/>
</dbReference>
<dbReference type="eggNOG" id="COG1476">
    <property type="taxonomic scope" value="Bacteria"/>
</dbReference>